<dbReference type="Bgee" id="ENSLOCG00000006454">
    <property type="expression patterns" value="Expressed in ovary and 13 other cell types or tissues"/>
</dbReference>
<evidence type="ECO:0000256" key="7">
    <source>
        <dbReference type="ARBA" id="ARBA00023128"/>
    </source>
</evidence>
<name>W5MHD6_LEPOC</name>
<keyword evidence="17" id="KW-1185">Reference proteome</keyword>
<dbReference type="EMBL" id="AHAT01004099">
    <property type="status" value="NOT_ANNOTATED_CDS"/>
    <property type="molecule type" value="Genomic_DNA"/>
</dbReference>
<evidence type="ECO:0000256" key="13">
    <source>
        <dbReference type="ARBA" id="ARBA00046467"/>
    </source>
</evidence>
<dbReference type="AlphaFoldDB" id="W5MHD6"/>
<keyword evidence="3" id="KW-0677">Repeat</keyword>
<evidence type="ECO:0000256" key="8">
    <source>
        <dbReference type="ARBA" id="ARBA00023159"/>
    </source>
</evidence>
<reference evidence="17" key="1">
    <citation type="submission" date="2011-12" db="EMBL/GenBank/DDBJ databases">
        <title>The Draft Genome of Lepisosteus oculatus.</title>
        <authorList>
            <consortium name="The Broad Institute Genome Assembly &amp; Analysis Group"/>
            <consortium name="Computational R&amp;D Group"/>
            <consortium name="and Sequencing Platform"/>
            <person name="Di Palma F."/>
            <person name="Alfoldi J."/>
            <person name="Johnson J."/>
            <person name="Berlin A."/>
            <person name="Gnerre S."/>
            <person name="Jaffe D."/>
            <person name="MacCallum I."/>
            <person name="Young S."/>
            <person name="Walker B.J."/>
            <person name="Lander E.S."/>
            <person name="Lindblad-Toh K."/>
        </authorList>
    </citation>
    <scope>NUCLEOTIDE SEQUENCE [LARGE SCALE GENOMIC DNA]</scope>
</reference>
<evidence type="ECO:0000313" key="17">
    <source>
        <dbReference type="Proteomes" id="UP000018468"/>
    </source>
</evidence>
<dbReference type="InterPro" id="IPR009071">
    <property type="entry name" value="HMG_box_dom"/>
</dbReference>
<evidence type="ECO:0000256" key="12">
    <source>
        <dbReference type="ARBA" id="ARBA00045216"/>
    </source>
</evidence>
<accession>W5MHD6</accession>
<feature type="DNA-binding region" description="HMG box" evidence="14">
    <location>
        <begin position="48"/>
        <end position="116"/>
    </location>
</feature>
<dbReference type="Gene3D" id="1.10.30.10">
    <property type="entry name" value="High mobility group box domain"/>
    <property type="match status" value="2"/>
</dbReference>
<dbReference type="PROSITE" id="PS50118">
    <property type="entry name" value="HMG_BOX_2"/>
    <property type="match status" value="2"/>
</dbReference>
<keyword evidence="7" id="KW-0496">Mitochondrion</keyword>
<sequence length="293" mass="33965">CLKMVSLISTSSSFLVKSLGLLCSKSFARCTCVLPAIRCFSTSSERPPKRPLTGYIRYIRQQRPVFIKQYPDVKNVDITRKIAQEWKALSSEEKRPFQEAAVADREQYKEEMMKFKAQLTPAQTAALEEERREKIARRRTIRKKRELTMLGKPKRPRSAFNIFMAEHFEEAKGVSMQGKMKSLFDDWRNLHASQKQVYMQLAEDDKIRYRNEIKSWEEHMVEIGREDLIRRKKTKPKTTAEAKGVTKSNVHIVKSKGTDKSADTKVAPGSELICQKQQKIMKFKKCLKPAKEA</sequence>
<dbReference type="PANTHER" id="PTHR48112">
    <property type="entry name" value="HIGH MOBILITY GROUP PROTEIN DSP1"/>
    <property type="match status" value="1"/>
</dbReference>
<dbReference type="InParanoid" id="W5MHD6"/>
<evidence type="ECO:0000256" key="3">
    <source>
        <dbReference type="ARBA" id="ARBA00022737"/>
    </source>
</evidence>
<dbReference type="Proteomes" id="UP000018468">
    <property type="component" value="Linkage group LG5"/>
</dbReference>
<evidence type="ECO:0000256" key="6">
    <source>
        <dbReference type="ARBA" id="ARBA00023125"/>
    </source>
</evidence>
<feature type="domain" description="HMG box" evidence="15">
    <location>
        <begin position="48"/>
        <end position="116"/>
    </location>
</feature>
<proteinExistence type="predicted"/>
<evidence type="ECO:0000313" key="16">
    <source>
        <dbReference type="Ensembl" id="ENSLOCP00000007795.1"/>
    </source>
</evidence>
<evidence type="ECO:0000256" key="9">
    <source>
        <dbReference type="ARBA" id="ARBA00023163"/>
    </source>
</evidence>
<dbReference type="GO" id="GO:0034246">
    <property type="term" value="F:mitochondrial transcription factor activity"/>
    <property type="evidence" value="ECO:0000318"/>
    <property type="project" value="GO_Central"/>
</dbReference>
<dbReference type="GO" id="GO:0006391">
    <property type="term" value="P:transcription initiation at mitochondrial promoter"/>
    <property type="evidence" value="ECO:0000318"/>
    <property type="project" value="GO_Central"/>
</dbReference>
<dbReference type="Pfam" id="PF00505">
    <property type="entry name" value="HMG_box"/>
    <property type="match status" value="1"/>
</dbReference>
<evidence type="ECO:0000256" key="5">
    <source>
        <dbReference type="ARBA" id="ARBA00023015"/>
    </source>
</evidence>
<dbReference type="GO" id="GO:0042645">
    <property type="term" value="C:mitochondrial nucleoid"/>
    <property type="evidence" value="ECO:0000318"/>
    <property type="project" value="GO_Central"/>
</dbReference>
<dbReference type="OMA" id="YMQLAED"/>
<dbReference type="CDD" id="cd21987">
    <property type="entry name" value="HMG-box_TFAM_rpt2"/>
    <property type="match status" value="1"/>
</dbReference>
<reference evidence="16" key="2">
    <citation type="submission" date="2025-08" db="UniProtKB">
        <authorList>
            <consortium name="Ensembl"/>
        </authorList>
    </citation>
    <scope>IDENTIFICATION</scope>
</reference>
<evidence type="ECO:0000256" key="2">
    <source>
        <dbReference type="ARBA" id="ARBA00022553"/>
    </source>
</evidence>
<dbReference type="Pfam" id="PF09011">
    <property type="entry name" value="HMG_box_2"/>
    <property type="match status" value="1"/>
</dbReference>
<evidence type="ECO:0000259" key="15">
    <source>
        <dbReference type="PROSITE" id="PS50118"/>
    </source>
</evidence>
<dbReference type="InterPro" id="IPR050342">
    <property type="entry name" value="HMGB"/>
</dbReference>
<dbReference type="eggNOG" id="KOG0381">
    <property type="taxonomic scope" value="Eukaryota"/>
</dbReference>
<reference evidence="16" key="3">
    <citation type="submission" date="2025-09" db="UniProtKB">
        <authorList>
            <consortium name="Ensembl"/>
        </authorList>
    </citation>
    <scope>IDENTIFICATION</scope>
</reference>
<feature type="DNA-binding region" description="HMG box" evidence="14">
    <location>
        <begin position="153"/>
        <end position="217"/>
    </location>
</feature>
<dbReference type="FunFam" id="1.10.30.10:FF:000043">
    <property type="entry name" value="Transcription factor A, mitochondrial"/>
    <property type="match status" value="1"/>
</dbReference>
<dbReference type="HOGENOM" id="CLU_083132_0_0_1"/>
<dbReference type="STRING" id="7918.ENSLOCP00000007795"/>
<comment type="subcellular location">
    <subcellularLocation>
        <location evidence="1">Mitochondrion matrix</location>
        <location evidence="1">Mitochondrion nucleoid</location>
    </subcellularLocation>
</comment>
<keyword evidence="14" id="KW-0539">Nucleus</keyword>
<keyword evidence="2" id="KW-0597">Phosphoprotein</keyword>
<evidence type="ECO:0000256" key="1">
    <source>
        <dbReference type="ARBA" id="ARBA00004436"/>
    </source>
</evidence>
<comment type="function">
    <text evidence="12">Binds to the mitochondrial light strand promoter and functions in mitochondrial transcription regulation. Component of the mitochondrial transcription initiation complex, composed at least of TFB2M, TFAM and POLRMT that is required for basal transcription of mitochondrial DNA. In this complex, TFAM recruits POLRMT to a specific promoter whereas TFB2M induces structural changes in POLRMT to enable promoter opening and trapping of the DNA non-template strand. Required for accurate and efficient promoter recognition by the mitochondrial RNA polymerase. Promotes transcription initiation from the HSP1 and the light strand promoter by binding immediately upstream of transcriptional start sites. Is able to unwind DNA. Bends the mitochondrial light strand promoter DNA into a U-turn shape via its HMG boxes. Required for maintenance of normal levels of mitochondrial DNA. May play a role in organizing and compacting mitochondrial DNA.</text>
</comment>
<dbReference type="SMART" id="SM00398">
    <property type="entry name" value="HMG"/>
    <property type="match status" value="2"/>
</dbReference>
<organism evidence="16 17">
    <name type="scientific">Lepisosteus oculatus</name>
    <name type="common">Spotted gar</name>
    <dbReference type="NCBI Taxonomy" id="7918"/>
    <lineage>
        <taxon>Eukaryota</taxon>
        <taxon>Metazoa</taxon>
        <taxon>Chordata</taxon>
        <taxon>Craniata</taxon>
        <taxon>Vertebrata</taxon>
        <taxon>Euteleostomi</taxon>
        <taxon>Actinopterygii</taxon>
        <taxon>Neopterygii</taxon>
        <taxon>Holostei</taxon>
        <taxon>Semionotiformes</taxon>
        <taxon>Lepisosteidae</taxon>
        <taxon>Lepisosteus</taxon>
    </lineage>
</organism>
<evidence type="ECO:0000256" key="14">
    <source>
        <dbReference type="PROSITE-ProRule" id="PRU00267"/>
    </source>
</evidence>
<feature type="domain" description="HMG box" evidence="15">
    <location>
        <begin position="153"/>
        <end position="217"/>
    </location>
</feature>
<evidence type="ECO:0000256" key="4">
    <source>
        <dbReference type="ARBA" id="ARBA00022946"/>
    </source>
</evidence>
<dbReference type="InterPro" id="IPR036910">
    <property type="entry name" value="HMG_box_dom_sf"/>
</dbReference>
<keyword evidence="9" id="KW-0804">Transcription</keyword>
<evidence type="ECO:0000256" key="10">
    <source>
        <dbReference type="ARBA" id="ARBA00023271"/>
    </source>
</evidence>
<keyword evidence="10" id="KW-1135">Mitochondrion nucleoid</keyword>
<keyword evidence="5" id="KW-0805">Transcription regulation</keyword>
<dbReference type="GeneTree" id="ENSGT00440000039001"/>
<dbReference type="PANTHER" id="PTHR48112:SF36">
    <property type="entry name" value="TRANSCRIPTION FACTOR A, MITOCHONDRIAL"/>
    <property type="match status" value="1"/>
</dbReference>
<dbReference type="SUPFAM" id="SSF47095">
    <property type="entry name" value="HMG-box"/>
    <property type="match status" value="2"/>
</dbReference>
<keyword evidence="8" id="KW-0010">Activator</keyword>
<protein>
    <recommendedName>
        <fullName evidence="11">Transcription factor A, mitochondrial</fullName>
    </recommendedName>
</protein>
<dbReference type="GO" id="GO:0003677">
    <property type="term" value="F:DNA binding"/>
    <property type="evidence" value="ECO:0007669"/>
    <property type="project" value="UniProtKB-UniRule"/>
</dbReference>
<keyword evidence="6 14" id="KW-0238">DNA-binding</keyword>
<dbReference type="GO" id="GO:0005634">
    <property type="term" value="C:nucleus"/>
    <property type="evidence" value="ECO:0007669"/>
    <property type="project" value="UniProtKB-UniRule"/>
</dbReference>
<dbReference type="Ensembl" id="ENSLOCT00000007804.1">
    <property type="protein sequence ID" value="ENSLOCP00000007795.1"/>
    <property type="gene ID" value="ENSLOCG00000006454.1"/>
</dbReference>
<comment type="subunit">
    <text evidence="13">Monomer; binds DNA as a monomer. Homodimer. Component of the mitochondrial transcription initiation complex, composed at least of TFB2M, TFAM and POLRMT. In this complex TFAM recruits POLRMT to the promoter whereas TFB2M induces structural changes in POLRMT to enable promoter opening and trapping of the DNA non-template strand. Upon metabolic stress, forms a complex composed of FOXO3, SIRT3, TFAM and POLRMT. Interacts with TFB1M and TFB2M. Interacts with CLPX; this enhances DNA-binding.</text>
</comment>
<evidence type="ECO:0000256" key="11">
    <source>
        <dbReference type="ARBA" id="ARBA00040582"/>
    </source>
</evidence>
<keyword evidence="4" id="KW-0809">Transit peptide</keyword>